<dbReference type="AlphaFoldDB" id="A0A6J4LXK8"/>
<dbReference type="EMBL" id="CADCUC010000406">
    <property type="protein sequence ID" value="CAA9343666.1"/>
    <property type="molecule type" value="Genomic_DNA"/>
</dbReference>
<accession>A0A6J4LXK8</accession>
<proteinExistence type="predicted"/>
<name>A0A6J4LXK8_9HYPH</name>
<gene>
    <name evidence="2" type="ORF">AVDCRST_MAG90-2066</name>
</gene>
<evidence type="ECO:0000256" key="1">
    <source>
        <dbReference type="SAM" id="MobiDB-lite"/>
    </source>
</evidence>
<protein>
    <submittedName>
        <fullName evidence="2">Isoquinoline 1-oxidoreductase subunit, Mll3835 protein</fullName>
    </submittedName>
</protein>
<evidence type="ECO:0000313" key="2">
    <source>
        <dbReference type="EMBL" id="CAA9343666.1"/>
    </source>
</evidence>
<dbReference type="InterPro" id="IPR036280">
    <property type="entry name" value="Multihaem_cyt_sf"/>
</dbReference>
<sequence length="218" mass="23150">MSLHRTIMLSAAALSIAVIGYGGYVGAQPQGGAQQQAQQPNPPLREASTFSGIGDSRARSVALFNEAGKVITHPRCVNCHPVTERPLQGDLQKPHIPKVVRGEGGLGVPGQACTTCHQRENVLLVGTSLKSMPGHPKWQLAPIEMAWEGQPLGAICEQIKDPARNGGKSMAELLEHMAHDDLVGWGWNPGPGREPAPGTQAVFGEIIKAWMDTGAHCP</sequence>
<dbReference type="SUPFAM" id="SSF48695">
    <property type="entry name" value="Multiheme cytochromes"/>
    <property type="match status" value="1"/>
</dbReference>
<reference evidence="2" key="1">
    <citation type="submission" date="2020-02" db="EMBL/GenBank/DDBJ databases">
        <authorList>
            <person name="Meier V. D."/>
        </authorList>
    </citation>
    <scope>NUCLEOTIDE SEQUENCE</scope>
    <source>
        <strain evidence="2">AVDCRST_MAG90</strain>
    </source>
</reference>
<feature type="compositionally biased region" description="Low complexity" evidence="1">
    <location>
        <begin position="29"/>
        <end position="39"/>
    </location>
</feature>
<organism evidence="2">
    <name type="scientific">uncultured Microvirga sp</name>
    <dbReference type="NCBI Taxonomy" id="412392"/>
    <lineage>
        <taxon>Bacteria</taxon>
        <taxon>Pseudomonadati</taxon>
        <taxon>Pseudomonadota</taxon>
        <taxon>Alphaproteobacteria</taxon>
        <taxon>Hyphomicrobiales</taxon>
        <taxon>Methylobacteriaceae</taxon>
        <taxon>Microvirga</taxon>
        <taxon>environmental samples</taxon>
    </lineage>
</organism>
<feature type="region of interest" description="Disordered" evidence="1">
    <location>
        <begin position="29"/>
        <end position="48"/>
    </location>
</feature>